<name>A0ABW9U4F1_9BACL</name>
<feature type="chain" id="PRO_5046403031" description="SLH domain-containing protein" evidence="2">
    <location>
        <begin position="25"/>
        <end position="1087"/>
    </location>
</feature>
<dbReference type="Proteomes" id="UP000467637">
    <property type="component" value="Unassembled WGS sequence"/>
</dbReference>
<keyword evidence="2" id="KW-0732">Signal</keyword>
<reference evidence="4 5" key="1">
    <citation type="submission" date="2019-12" db="EMBL/GenBank/DDBJ databases">
        <authorList>
            <person name="Huq M.A."/>
        </authorList>
    </citation>
    <scope>NUCLEOTIDE SEQUENCE [LARGE SCALE GENOMIC DNA]</scope>
    <source>
        <strain evidence="4 5">MAH-34</strain>
    </source>
</reference>
<proteinExistence type="predicted"/>
<dbReference type="PROSITE" id="PS51272">
    <property type="entry name" value="SLH"/>
    <property type="match status" value="1"/>
</dbReference>
<evidence type="ECO:0000313" key="5">
    <source>
        <dbReference type="Proteomes" id="UP000467637"/>
    </source>
</evidence>
<dbReference type="Pfam" id="PF00395">
    <property type="entry name" value="SLH"/>
    <property type="match status" value="1"/>
</dbReference>
<organism evidence="4 5">
    <name type="scientific">Paenibacillus anseongense</name>
    <dbReference type="NCBI Taxonomy" id="2682845"/>
    <lineage>
        <taxon>Bacteria</taxon>
        <taxon>Bacillati</taxon>
        <taxon>Bacillota</taxon>
        <taxon>Bacilli</taxon>
        <taxon>Bacillales</taxon>
        <taxon>Paenibacillaceae</taxon>
        <taxon>Paenibacillus</taxon>
    </lineage>
</organism>
<evidence type="ECO:0000256" key="2">
    <source>
        <dbReference type="SAM" id="SignalP"/>
    </source>
</evidence>
<protein>
    <recommendedName>
        <fullName evidence="3">SLH domain-containing protein</fullName>
    </recommendedName>
</protein>
<feature type="region of interest" description="Disordered" evidence="1">
    <location>
        <begin position="31"/>
        <end position="55"/>
    </location>
</feature>
<dbReference type="EMBL" id="WSEM01000005">
    <property type="protein sequence ID" value="MVQ33989.1"/>
    <property type="molecule type" value="Genomic_DNA"/>
</dbReference>
<dbReference type="InterPro" id="IPR001119">
    <property type="entry name" value="SLH_dom"/>
</dbReference>
<keyword evidence="5" id="KW-1185">Reference proteome</keyword>
<evidence type="ECO:0000256" key="1">
    <source>
        <dbReference type="SAM" id="MobiDB-lite"/>
    </source>
</evidence>
<evidence type="ECO:0000259" key="3">
    <source>
        <dbReference type="PROSITE" id="PS51272"/>
    </source>
</evidence>
<evidence type="ECO:0000313" key="4">
    <source>
        <dbReference type="EMBL" id="MVQ33989.1"/>
    </source>
</evidence>
<accession>A0ABW9U4F1</accession>
<dbReference type="RefSeq" id="WP_157318101.1">
    <property type="nucleotide sequence ID" value="NZ_WSEM01000005.1"/>
</dbReference>
<feature type="domain" description="SLH" evidence="3">
    <location>
        <begin position="129"/>
        <end position="192"/>
    </location>
</feature>
<sequence>MRKELALLLSFMLLCYCFAPLVSAEEAAAPQTSSTTTATPAPKSTTKPAATKPAASSSSVTADTYLADQLSDLKSLSKDDKKKISALLKMDAIEKSSGETFGVDDTINRAQLAKTATLVLGLTMDNTAKGSSFTDVQTNDASRIYIEALKKANLTYDVVDNKFNPTAVVTRQELAMLLIKGLGLDDKAKAAAPSKDATVDANYKSYVTYALQQKLMTNQTGGKFGGNVNVTRKTLALAAYAALQLHLTTAKPAKASIAEVKVIGKNKLTVRLNREVDSNKAVLNVTKMGYLDSDNKPVKFEPITSWSDDSTIATLEMSDDLEFAQYQVILSGVDVENGTMGFIAENERAAKFEFVTDTEKLPWSKALISYKALNQYGETMKLSASNVNVYVSAPKKVQSTILADSNAIILDLSDLRPDDAITVNVLEKSGYLNVIKTFTIGDMPQVKKVDLGDPKNNLKLPVGQLVFQAGGRAYLTFKAYDQYGNRIVDPKILNMGIFKSFTGALGNVFKTDDPNDFVDFDNDGYPELQLVVYSDLDSNKEVTLNLMFNGEQISQTLNVAAPKTAYSVVIGPVLTPLTEGDKDKAISLKIIDSSNQELTSTEIAALETAGKISVYATGGLVVEASPNTRTDPKTNITRNVGIDLNGTIHVKQVTSAGPATIYVRVNGLDQTFSLPMMIEPARKPNSIKLDEGNSARTILLINSLSQAKTSGVFKIYDQFDQVYSTKRDDYKVEMKLEKLSGVTGAVYTTGAVTLTDATPVVLREITDIVKASGGDGQSITFKPDPVKKGSYKLTATLVHLDGSGQIQERLSNDSIIVDVDDINNPNLTYSLDLGSSSELLAVGRILYDAAKVNSVTNATYLFSNYSSLARGVTILTKDSAGLDTGLSVKVRAVTSDNPKAMAYNNGKIIGLDSGKFNLTVFFDTPSGVKSLTQSLGSGIDSMAPTSIKISGGNPKTISNGAKLQLNGLYLWDTQLMNQLQAATNYGTFTNVCKDKDNKATTCAAAVTNQDQIGPANDFIGLQSFIGDIIYKELDPAKQDSVSVNPNFTLSYTRNPKSSDPTTNNIQQFNIYLVGGTQILKFTVILGS</sequence>
<comment type="caution">
    <text evidence="4">The sequence shown here is derived from an EMBL/GenBank/DDBJ whole genome shotgun (WGS) entry which is preliminary data.</text>
</comment>
<gene>
    <name evidence="4" type="ORF">GON05_04920</name>
</gene>
<feature type="signal peptide" evidence="2">
    <location>
        <begin position="1"/>
        <end position="24"/>
    </location>
</feature>